<evidence type="ECO:0000313" key="4">
    <source>
        <dbReference type="Proteomes" id="UP000241462"/>
    </source>
</evidence>
<dbReference type="AlphaFoldDB" id="A0A2T3ACA0"/>
<keyword evidence="4" id="KW-1185">Reference proteome</keyword>
<sequence length="305" mass="34376">MVPSSPDSDDDFYTPTRLLDVDKAHGNRIFLRLQEDVIAQNGPQAGYVTLSHCWDSSPRPGIAMIEAISRGIAIDQLPRTFQDAVAATRRLGFGYLWIDSLCILQDSKEDWEREASEMNLVYIKASVTLAADGSRDSRGGLYKTRSPAAINPTIVSPQWSKSLRRDWCLQERFLSAAVIHFGETQLAFECRAWEACETFPTDAQDEVVRDELSKYYVWCRLIEKYARTDITHDSDKLVAVYGMAKVVHFLLEDTYIGGMWLKVAASQLLWSTRPALRAASRNPLGRRPAEKNAPTWSWASVKGPI</sequence>
<dbReference type="Pfam" id="PF06985">
    <property type="entry name" value="HET"/>
    <property type="match status" value="1"/>
</dbReference>
<dbReference type="PANTHER" id="PTHR33112:SF10">
    <property type="entry name" value="TOL"/>
    <property type="match status" value="1"/>
</dbReference>
<feature type="domain" description="Heterokaryon incompatibility" evidence="2">
    <location>
        <begin position="47"/>
        <end position="171"/>
    </location>
</feature>
<evidence type="ECO:0000259" key="2">
    <source>
        <dbReference type="Pfam" id="PF06985"/>
    </source>
</evidence>
<dbReference type="InParanoid" id="A0A2T3ACA0"/>
<evidence type="ECO:0000313" key="3">
    <source>
        <dbReference type="EMBL" id="PSR90871.1"/>
    </source>
</evidence>
<protein>
    <submittedName>
        <fullName evidence="3">Heterokaryon incompatibility protein-domain-containing protein</fullName>
    </submittedName>
</protein>
<dbReference type="Proteomes" id="UP000241462">
    <property type="component" value="Unassembled WGS sequence"/>
</dbReference>
<reference evidence="3 4" key="1">
    <citation type="journal article" date="2018" name="Mycol. Prog.">
        <title>Coniella lustricola, a new species from submerged detritus.</title>
        <authorList>
            <person name="Raudabaugh D.B."/>
            <person name="Iturriaga T."/>
            <person name="Carver A."/>
            <person name="Mondo S."/>
            <person name="Pangilinan J."/>
            <person name="Lipzen A."/>
            <person name="He G."/>
            <person name="Amirebrahimi M."/>
            <person name="Grigoriev I.V."/>
            <person name="Miller A.N."/>
        </authorList>
    </citation>
    <scope>NUCLEOTIDE SEQUENCE [LARGE SCALE GENOMIC DNA]</scope>
    <source>
        <strain evidence="3 4">B22-T-1</strain>
    </source>
</reference>
<feature type="region of interest" description="Disordered" evidence="1">
    <location>
        <begin position="281"/>
        <end position="305"/>
    </location>
</feature>
<dbReference type="EMBL" id="KZ678414">
    <property type="protein sequence ID" value="PSR90871.1"/>
    <property type="molecule type" value="Genomic_DNA"/>
</dbReference>
<dbReference type="InterPro" id="IPR010730">
    <property type="entry name" value="HET"/>
</dbReference>
<proteinExistence type="predicted"/>
<gene>
    <name evidence="3" type="ORF">BD289DRAFT_365373</name>
</gene>
<evidence type="ECO:0000256" key="1">
    <source>
        <dbReference type="SAM" id="MobiDB-lite"/>
    </source>
</evidence>
<accession>A0A2T3ACA0</accession>
<dbReference type="PANTHER" id="PTHR33112">
    <property type="entry name" value="DOMAIN PROTEIN, PUTATIVE-RELATED"/>
    <property type="match status" value="1"/>
</dbReference>
<feature type="non-terminal residue" evidence="3">
    <location>
        <position position="305"/>
    </location>
</feature>
<name>A0A2T3ACA0_9PEZI</name>
<organism evidence="3 4">
    <name type="scientific">Coniella lustricola</name>
    <dbReference type="NCBI Taxonomy" id="2025994"/>
    <lineage>
        <taxon>Eukaryota</taxon>
        <taxon>Fungi</taxon>
        <taxon>Dikarya</taxon>
        <taxon>Ascomycota</taxon>
        <taxon>Pezizomycotina</taxon>
        <taxon>Sordariomycetes</taxon>
        <taxon>Sordariomycetidae</taxon>
        <taxon>Diaporthales</taxon>
        <taxon>Schizoparmaceae</taxon>
        <taxon>Coniella</taxon>
    </lineage>
</organism>
<dbReference type="STRING" id="2025994.A0A2T3ACA0"/>
<dbReference type="OrthoDB" id="47007at2759"/>